<evidence type="ECO:0000313" key="11">
    <source>
        <dbReference type="EMBL" id="KAF5316287.1"/>
    </source>
</evidence>
<evidence type="ECO:0000256" key="1">
    <source>
        <dbReference type="ARBA" id="ARBA00004906"/>
    </source>
</evidence>
<sequence length="670" mass="75677">MEAKELVQKRQEEQRALRLAREAAAVDTFIVSQYNLVEIGAGLKIRKVIPGFELCRITVKNLPMDATRREIADIFLAQGVPTANFFVFPLKRNGSKLEAIIWVDATQGQLIAIGLEGVEFRDKTLSFEVGDNANWNIGRSLPFLTVSWYAPSDVIDAKYGTMREAEGNMGDVNAMNFKGRKMRAIMNQSSRNVHDLPSIRIMGCPPGSTYDIEFLNFIHTPNFRLAHSISFDERATEHWVWTTLRWIRGALRGTCTRILDGIPNGETKYKIQFESYQYAKEAYDIMARYPAGQHNSATFRCWLPKPKQHVTAIPLRQYKAQRRQWDALAAKEGTDAYVLVTPGTKDVVFINAVGEDKKAAGPLKVRVESLIAGEKLDTTTHWHPSFAIQDLTYDFNSLYSLYRVHVRYDAKGRCLRIYGEDTARAAKKIASQVKLMSQTETVKELDRQELRYFVKEGLGKLKELVGDDNVVLDVGSTPATINVRGGAESEHHLQRLMTESRHRRFEVSQHTAAGQGNVVCPICTDHTSNPERIGCGHTYCTACLKHFLTTATVFPLACMGNDGNCKVPIALPFISRFLPAQVFQAHIESAFAAYVERHSRELKYCTTPDCTQIYRRRRDVQELQCPSCFSSICPSCDAEAHEGMTCRERRIYRDPALQERLDSALAEEQG</sequence>
<dbReference type="GO" id="GO:0043130">
    <property type="term" value="F:ubiquitin binding"/>
    <property type="evidence" value="ECO:0007669"/>
    <property type="project" value="TreeGrafter"/>
</dbReference>
<dbReference type="OrthoDB" id="1431934at2759"/>
<dbReference type="Gene3D" id="3.30.40.10">
    <property type="entry name" value="Zinc/RING finger domain, C3HC4 (zinc finger)"/>
    <property type="match status" value="1"/>
</dbReference>
<evidence type="ECO:0000256" key="5">
    <source>
        <dbReference type="ARBA" id="ARBA00022771"/>
    </source>
</evidence>
<dbReference type="PROSITE" id="PS50089">
    <property type="entry name" value="ZF_RING_2"/>
    <property type="match status" value="1"/>
</dbReference>
<dbReference type="InterPro" id="IPR001841">
    <property type="entry name" value="Znf_RING"/>
</dbReference>
<keyword evidence="3" id="KW-0479">Metal-binding</keyword>
<evidence type="ECO:0000259" key="10">
    <source>
        <dbReference type="PROSITE" id="PS51873"/>
    </source>
</evidence>
<protein>
    <recommendedName>
        <fullName evidence="13">RING-type domain-containing protein</fullName>
    </recommendedName>
</protein>
<keyword evidence="5 8" id="KW-0863">Zinc-finger</keyword>
<dbReference type="InterPro" id="IPR027370">
    <property type="entry name" value="Znf-RING_euk"/>
</dbReference>
<keyword evidence="4" id="KW-0677">Repeat</keyword>
<dbReference type="SUPFAM" id="SSF54928">
    <property type="entry name" value="RNA-binding domain, RBD"/>
    <property type="match status" value="1"/>
</dbReference>
<dbReference type="Pfam" id="PF01485">
    <property type="entry name" value="IBR"/>
    <property type="match status" value="1"/>
</dbReference>
<dbReference type="Pfam" id="PF13445">
    <property type="entry name" value="zf-RING_UBOX"/>
    <property type="match status" value="1"/>
</dbReference>
<evidence type="ECO:0008006" key="13">
    <source>
        <dbReference type="Google" id="ProtNLM"/>
    </source>
</evidence>
<organism evidence="11 12">
    <name type="scientific">Psilocybe cf. subviscida</name>
    <dbReference type="NCBI Taxonomy" id="2480587"/>
    <lineage>
        <taxon>Eukaryota</taxon>
        <taxon>Fungi</taxon>
        <taxon>Dikarya</taxon>
        <taxon>Basidiomycota</taxon>
        <taxon>Agaricomycotina</taxon>
        <taxon>Agaricomycetes</taxon>
        <taxon>Agaricomycetidae</taxon>
        <taxon>Agaricales</taxon>
        <taxon>Agaricineae</taxon>
        <taxon>Strophariaceae</taxon>
        <taxon>Psilocybe</taxon>
    </lineage>
</organism>
<gene>
    <name evidence="11" type="ORF">D9619_006811</name>
</gene>
<comment type="caution">
    <text evidence="11">The sequence shown here is derived from an EMBL/GenBank/DDBJ whole genome shotgun (WGS) entry which is preliminary data.</text>
</comment>
<feature type="domain" description="RING-type" evidence="10">
    <location>
        <begin position="516"/>
        <end position="670"/>
    </location>
</feature>
<dbReference type="GO" id="GO:0097039">
    <property type="term" value="P:protein linear polyubiquitination"/>
    <property type="evidence" value="ECO:0007669"/>
    <property type="project" value="TreeGrafter"/>
</dbReference>
<dbReference type="GO" id="GO:0000151">
    <property type="term" value="C:ubiquitin ligase complex"/>
    <property type="evidence" value="ECO:0007669"/>
    <property type="project" value="TreeGrafter"/>
</dbReference>
<dbReference type="AlphaFoldDB" id="A0A8H5EXX0"/>
<evidence type="ECO:0000259" key="9">
    <source>
        <dbReference type="PROSITE" id="PS50089"/>
    </source>
</evidence>
<evidence type="ECO:0000256" key="4">
    <source>
        <dbReference type="ARBA" id="ARBA00022737"/>
    </source>
</evidence>
<dbReference type="InterPro" id="IPR044066">
    <property type="entry name" value="TRIAD_supradom"/>
</dbReference>
<evidence type="ECO:0000256" key="7">
    <source>
        <dbReference type="ARBA" id="ARBA00022833"/>
    </source>
</evidence>
<dbReference type="InterPro" id="IPR013083">
    <property type="entry name" value="Znf_RING/FYVE/PHD"/>
</dbReference>
<accession>A0A8H5EXX0</accession>
<dbReference type="SUPFAM" id="SSF57850">
    <property type="entry name" value="RING/U-box"/>
    <property type="match status" value="2"/>
</dbReference>
<dbReference type="InterPro" id="IPR035979">
    <property type="entry name" value="RBD_domain_sf"/>
</dbReference>
<proteinExistence type="predicted"/>
<evidence type="ECO:0000256" key="3">
    <source>
        <dbReference type="ARBA" id="ARBA00022723"/>
    </source>
</evidence>
<dbReference type="GO" id="GO:0043161">
    <property type="term" value="P:proteasome-mediated ubiquitin-dependent protein catabolic process"/>
    <property type="evidence" value="ECO:0007669"/>
    <property type="project" value="TreeGrafter"/>
</dbReference>
<evidence type="ECO:0000256" key="6">
    <source>
        <dbReference type="ARBA" id="ARBA00022786"/>
    </source>
</evidence>
<dbReference type="EMBL" id="JAACJJ010000042">
    <property type="protein sequence ID" value="KAF5316287.1"/>
    <property type="molecule type" value="Genomic_DNA"/>
</dbReference>
<keyword evidence="2" id="KW-0808">Transferase</keyword>
<evidence type="ECO:0000256" key="2">
    <source>
        <dbReference type="ARBA" id="ARBA00022679"/>
    </source>
</evidence>
<dbReference type="GO" id="GO:0008270">
    <property type="term" value="F:zinc ion binding"/>
    <property type="evidence" value="ECO:0007669"/>
    <property type="project" value="UniProtKB-KW"/>
</dbReference>
<keyword evidence="6" id="KW-0833">Ubl conjugation pathway</keyword>
<dbReference type="Proteomes" id="UP000567179">
    <property type="component" value="Unassembled WGS sequence"/>
</dbReference>
<dbReference type="PROSITE" id="PS51873">
    <property type="entry name" value="TRIAD"/>
    <property type="match status" value="1"/>
</dbReference>
<dbReference type="GO" id="GO:0003676">
    <property type="term" value="F:nucleic acid binding"/>
    <property type="evidence" value="ECO:0007669"/>
    <property type="project" value="InterPro"/>
</dbReference>
<dbReference type="InterPro" id="IPR017907">
    <property type="entry name" value="Znf_RING_CS"/>
</dbReference>
<keyword evidence="7" id="KW-0862">Zinc</keyword>
<evidence type="ECO:0000313" key="12">
    <source>
        <dbReference type="Proteomes" id="UP000567179"/>
    </source>
</evidence>
<name>A0A8H5EXX0_9AGAR</name>
<dbReference type="PROSITE" id="PS00518">
    <property type="entry name" value="ZF_RING_1"/>
    <property type="match status" value="1"/>
</dbReference>
<evidence type="ECO:0000256" key="8">
    <source>
        <dbReference type="PROSITE-ProRule" id="PRU00175"/>
    </source>
</evidence>
<feature type="domain" description="RING-type" evidence="9">
    <location>
        <begin position="520"/>
        <end position="558"/>
    </location>
</feature>
<comment type="pathway">
    <text evidence="1">Protein modification; protein ubiquitination.</text>
</comment>
<dbReference type="PANTHER" id="PTHR22770">
    <property type="entry name" value="UBIQUITIN CONJUGATING ENZYME 7 INTERACTING PROTEIN-RELATED"/>
    <property type="match status" value="1"/>
</dbReference>
<dbReference type="PANTHER" id="PTHR22770:SF13">
    <property type="entry name" value="RING-TYPE DOMAIN-CONTAINING PROTEIN"/>
    <property type="match status" value="1"/>
</dbReference>
<dbReference type="SMART" id="SM00647">
    <property type="entry name" value="IBR"/>
    <property type="match status" value="1"/>
</dbReference>
<dbReference type="GO" id="GO:0004842">
    <property type="term" value="F:ubiquitin-protein transferase activity"/>
    <property type="evidence" value="ECO:0007669"/>
    <property type="project" value="TreeGrafter"/>
</dbReference>
<reference evidence="11 12" key="1">
    <citation type="journal article" date="2020" name="ISME J.">
        <title>Uncovering the hidden diversity of litter-decomposition mechanisms in mushroom-forming fungi.</title>
        <authorList>
            <person name="Floudas D."/>
            <person name="Bentzer J."/>
            <person name="Ahren D."/>
            <person name="Johansson T."/>
            <person name="Persson P."/>
            <person name="Tunlid A."/>
        </authorList>
    </citation>
    <scope>NUCLEOTIDE SEQUENCE [LARGE SCALE GENOMIC DNA]</scope>
    <source>
        <strain evidence="11 12">CBS 101986</strain>
    </source>
</reference>
<dbReference type="CDD" id="cd20335">
    <property type="entry name" value="BRcat_RBR"/>
    <property type="match status" value="1"/>
</dbReference>
<dbReference type="InterPro" id="IPR051628">
    <property type="entry name" value="LUBAC_E3_Ligases"/>
</dbReference>
<dbReference type="InterPro" id="IPR002867">
    <property type="entry name" value="IBR_dom"/>
</dbReference>
<keyword evidence="12" id="KW-1185">Reference proteome</keyword>